<name>A0ACC2XPY3_9TREE</name>
<sequence length="566" mass="60616">MEDGNVFAFNTDALSSNHGPNVWFNDPFQAVYLNEADNFLFDSNPPLVFNGDISGEAMIDKHYDNHANISNWISTASPIGLELQDKGTNRTQSGYGYANVNSAIHEYGSGEGQPNDGVMPCVSNNASLGRFPIGGMVANYDGSPMHSHFGVPSSFSTPHSRVISTSTTNSSCPGSSSTLATPRFDPATHFAPLQYSGEQALLRKRNMPPLVTPEMPDVFTTAPLDPPPINQDMRIMWPANLPTLPGQSPAVAGYQQTPFTDAPQSPIKGRSLRSTPSMESLQGCFQQDSGPYSTQTLLPPFGVSACGSVSMTRTASAPGSSSNTHLLQETPRHKTRQPSETWTSPFTNTPFIAGRTPHPEAKSIKRKPSSKMLFTAQPMTRSATATDFATSTPPIWSSSLGYVSQPISASSAMDRPATTTNFQPGTSPVNLCGWTSQVPQATPLKASFQAVNAVDNTFTSTFTSIPAVKEGLDRSRCSSHSVPDPQHLTVPKGVASRPTKKLPKRGGASTAVQVTFMNFGPKDAKELTNAVAESGKSKRRKQEDSSSGEDSVGKSKRRKGSVSSRF</sequence>
<evidence type="ECO:0000313" key="2">
    <source>
        <dbReference type="Proteomes" id="UP001234202"/>
    </source>
</evidence>
<organism evidence="1 2">
    <name type="scientific">Naganishia onofrii</name>
    <dbReference type="NCBI Taxonomy" id="1851511"/>
    <lineage>
        <taxon>Eukaryota</taxon>
        <taxon>Fungi</taxon>
        <taxon>Dikarya</taxon>
        <taxon>Basidiomycota</taxon>
        <taxon>Agaricomycotina</taxon>
        <taxon>Tremellomycetes</taxon>
        <taxon>Filobasidiales</taxon>
        <taxon>Filobasidiaceae</taxon>
        <taxon>Naganishia</taxon>
    </lineage>
</organism>
<dbReference type="EMBL" id="JASBWV010000007">
    <property type="protein sequence ID" value="KAJ9125923.1"/>
    <property type="molecule type" value="Genomic_DNA"/>
</dbReference>
<keyword evidence="2" id="KW-1185">Reference proteome</keyword>
<accession>A0ACC2XPY3</accession>
<reference evidence="1" key="1">
    <citation type="submission" date="2023-04" db="EMBL/GenBank/DDBJ databases">
        <title>Draft Genome sequencing of Naganishia species isolated from polar environments using Oxford Nanopore Technology.</title>
        <authorList>
            <person name="Leo P."/>
            <person name="Venkateswaran K."/>
        </authorList>
    </citation>
    <scope>NUCLEOTIDE SEQUENCE</scope>
    <source>
        <strain evidence="1">DBVPG 5303</strain>
    </source>
</reference>
<comment type="caution">
    <text evidence="1">The sequence shown here is derived from an EMBL/GenBank/DDBJ whole genome shotgun (WGS) entry which is preliminary data.</text>
</comment>
<proteinExistence type="predicted"/>
<evidence type="ECO:0000313" key="1">
    <source>
        <dbReference type="EMBL" id="KAJ9125923.1"/>
    </source>
</evidence>
<gene>
    <name evidence="1" type="ORF">QFC24_002708</name>
</gene>
<protein>
    <submittedName>
        <fullName evidence="1">Uncharacterized protein</fullName>
    </submittedName>
</protein>
<dbReference type="Proteomes" id="UP001234202">
    <property type="component" value="Unassembled WGS sequence"/>
</dbReference>